<evidence type="ECO:0000313" key="3">
    <source>
        <dbReference type="EMBL" id="AFY90701.1"/>
    </source>
</evidence>
<evidence type="ECO:0000259" key="2">
    <source>
        <dbReference type="Pfam" id="PF02517"/>
    </source>
</evidence>
<dbReference type="KEGG" id="cthe:Chro_5335"/>
<dbReference type="Pfam" id="PF02517">
    <property type="entry name" value="Rce1-like"/>
    <property type="match status" value="1"/>
</dbReference>
<keyword evidence="1" id="KW-1133">Transmembrane helix</keyword>
<accession>K9U8D3</accession>
<sequence>MLNLRSDNPFVKFKTRNIFILLLILIVEFVFISDLLLLFFNWNSDDPIFYDFIYYLMMLLPSIWILHRCHQLSIHPKYLIGKLPSRDRWLSLCGIAIAICLFTWGIDLLFFYSLSLISPSLTVSLVNWLQDPPASTSALPVLAYLLNVISLVVVAPVTEEFIFRGILIHRWAMKWGISPAILVSAIIFGLGHIVPFGAAVFGILMTLLYFKTRSLIVPAIAHAINNAATIVLELFFPSEQITINYNFSEYLHWGLVLTIVTVPFMIRFVYKNWYKQQLALPYFANVSHRSNRVC</sequence>
<dbReference type="GO" id="GO:0004175">
    <property type="term" value="F:endopeptidase activity"/>
    <property type="evidence" value="ECO:0007669"/>
    <property type="project" value="UniProtKB-ARBA"/>
</dbReference>
<feature type="transmembrane region" description="Helical" evidence="1">
    <location>
        <begin position="215"/>
        <end position="238"/>
    </location>
</feature>
<proteinExistence type="predicted"/>
<feature type="transmembrane region" description="Helical" evidence="1">
    <location>
        <begin position="20"/>
        <end position="42"/>
    </location>
</feature>
<feature type="transmembrane region" description="Helical" evidence="1">
    <location>
        <begin position="88"/>
        <end position="104"/>
    </location>
</feature>
<dbReference type="AlphaFoldDB" id="K9U8D3"/>
<organism evidence="3 4">
    <name type="scientific">Chroococcidiopsis thermalis (strain PCC 7203)</name>
    <dbReference type="NCBI Taxonomy" id="251229"/>
    <lineage>
        <taxon>Bacteria</taxon>
        <taxon>Bacillati</taxon>
        <taxon>Cyanobacteriota</taxon>
        <taxon>Cyanophyceae</taxon>
        <taxon>Chroococcidiopsidales</taxon>
        <taxon>Chroococcidiopsidaceae</taxon>
        <taxon>Chroococcidiopsis</taxon>
    </lineage>
</organism>
<dbReference type="PANTHER" id="PTHR36435:SF1">
    <property type="entry name" value="CAAX AMINO TERMINAL PROTEASE FAMILY PROTEIN"/>
    <property type="match status" value="1"/>
</dbReference>
<dbReference type="STRING" id="251229.Chro_5335"/>
<reference evidence="3 4" key="1">
    <citation type="submission" date="2012-06" db="EMBL/GenBank/DDBJ databases">
        <title>Finished chromosome of genome of Chroococcidiopsis thermalis PCC 7203.</title>
        <authorList>
            <consortium name="US DOE Joint Genome Institute"/>
            <person name="Gugger M."/>
            <person name="Coursin T."/>
            <person name="Rippka R."/>
            <person name="Tandeau De Marsac N."/>
            <person name="Huntemann M."/>
            <person name="Wei C.-L."/>
            <person name="Han J."/>
            <person name="Detter J.C."/>
            <person name="Han C."/>
            <person name="Tapia R."/>
            <person name="Davenport K."/>
            <person name="Daligault H."/>
            <person name="Erkkila T."/>
            <person name="Gu W."/>
            <person name="Munk A.C.C."/>
            <person name="Teshima H."/>
            <person name="Xu Y."/>
            <person name="Chain P."/>
            <person name="Chen A."/>
            <person name="Krypides N."/>
            <person name="Mavromatis K."/>
            <person name="Markowitz V."/>
            <person name="Szeto E."/>
            <person name="Ivanova N."/>
            <person name="Mikhailova N."/>
            <person name="Ovchinnikova G."/>
            <person name="Pagani I."/>
            <person name="Pati A."/>
            <person name="Goodwin L."/>
            <person name="Peters L."/>
            <person name="Pitluck S."/>
            <person name="Woyke T."/>
            <person name="Kerfeld C."/>
        </authorList>
    </citation>
    <scope>NUCLEOTIDE SEQUENCE [LARGE SCALE GENOMIC DNA]</scope>
    <source>
        <strain evidence="3 4">PCC 7203</strain>
    </source>
</reference>
<keyword evidence="1" id="KW-0472">Membrane</keyword>
<dbReference type="InterPro" id="IPR003675">
    <property type="entry name" value="Rce1/LyrA-like_dom"/>
</dbReference>
<gene>
    <name evidence="3" type="ORF">Chro_5335</name>
</gene>
<name>K9U8D3_CHRTP</name>
<feature type="transmembrane region" description="Helical" evidence="1">
    <location>
        <begin position="48"/>
        <end position="67"/>
    </location>
</feature>
<keyword evidence="4" id="KW-1185">Reference proteome</keyword>
<dbReference type="EMBL" id="CP003597">
    <property type="protein sequence ID" value="AFY90701.1"/>
    <property type="molecule type" value="Genomic_DNA"/>
</dbReference>
<feature type="domain" description="CAAX prenyl protease 2/Lysostaphin resistance protein A-like" evidence="2">
    <location>
        <begin position="144"/>
        <end position="227"/>
    </location>
</feature>
<dbReference type="eggNOG" id="COG1266">
    <property type="taxonomic scope" value="Bacteria"/>
</dbReference>
<dbReference type="PANTHER" id="PTHR36435">
    <property type="entry name" value="SLR1288 PROTEIN"/>
    <property type="match status" value="1"/>
</dbReference>
<dbReference type="OrthoDB" id="9782250at2"/>
<keyword evidence="1" id="KW-0812">Transmembrane</keyword>
<feature type="transmembrane region" description="Helical" evidence="1">
    <location>
        <begin position="141"/>
        <end position="157"/>
    </location>
</feature>
<dbReference type="Proteomes" id="UP000010384">
    <property type="component" value="Chromosome"/>
</dbReference>
<dbReference type="InterPro" id="IPR052710">
    <property type="entry name" value="CAAX_protease"/>
</dbReference>
<feature type="transmembrane region" description="Helical" evidence="1">
    <location>
        <begin position="250"/>
        <end position="270"/>
    </location>
</feature>
<dbReference type="GO" id="GO:0080120">
    <property type="term" value="P:CAAX-box protein maturation"/>
    <property type="evidence" value="ECO:0007669"/>
    <property type="project" value="UniProtKB-ARBA"/>
</dbReference>
<dbReference type="InParanoid" id="K9U8D3"/>
<protein>
    <submittedName>
        <fullName evidence="3">Abortive infection protein</fullName>
    </submittedName>
</protein>
<evidence type="ECO:0000313" key="4">
    <source>
        <dbReference type="Proteomes" id="UP000010384"/>
    </source>
</evidence>
<dbReference type="HOGENOM" id="CLU_070991_2_0_3"/>
<evidence type="ECO:0000256" key="1">
    <source>
        <dbReference type="SAM" id="Phobius"/>
    </source>
</evidence>
<feature type="transmembrane region" description="Helical" evidence="1">
    <location>
        <begin position="177"/>
        <end position="208"/>
    </location>
</feature>